<sequence>MIPLPEGNSLSSDLVKHVIVNMGFPDGEIPDTSSASLLCQFQSTVPFDVLIHLCIQEVIEREWNDADKIILPCFMAKLYPLQDMHQVLPDSIPIDSFVASLVGRTSLAKEAVDKRVDGSLKKVYSVAHMALRAGIYGIYVAQSLISHLKSLCCALDESSDCTCLLELIQKQEEFFSDITFDVVRALAEGVSVSAHWNLVLRDWKMDAAQKSSAR</sequence>
<dbReference type="AlphaFoldDB" id="A0AAV7T3X5"/>
<proteinExistence type="predicted"/>
<accession>A0AAV7T3X5</accession>
<reference evidence="2" key="1">
    <citation type="journal article" date="2022" name="bioRxiv">
        <title>Sequencing and chromosome-scale assembly of the giantPleurodeles waltlgenome.</title>
        <authorList>
            <person name="Brown T."/>
            <person name="Elewa A."/>
            <person name="Iarovenko S."/>
            <person name="Subramanian E."/>
            <person name="Araus A.J."/>
            <person name="Petzold A."/>
            <person name="Susuki M."/>
            <person name="Suzuki K.-i.T."/>
            <person name="Hayashi T."/>
            <person name="Toyoda A."/>
            <person name="Oliveira C."/>
            <person name="Osipova E."/>
            <person name="Leigh N.D."/>
            <person name="Simon A."/>
            <person name="Yun M.H."/>
        </authorList>
    </citation>
    <scope>NUCLEOTIDE SEQUENCE</scope>
    <source>
        <strain evidence="2">20211129_DDA</strain>
        <tissue evidence="2">Liver</tissue>
    </source>
</reference>
<dbReference type="Proteomes" id="UP001066276">
    <property type="component" value="Chromosome 4_1"/>
</dbReference>
<feature type="domain" description="Lamina-associated polypeptide 2 alpha C-terminal" evidence="1">
    <location>
        <begin position="51"/>
        <end position="211"/>
    </location>
</feature>
<evidence type="ECO:0000313" key="3">
    <source>
        <dbReference type="Proteomes" id="UP001066276"/>
    </source>
</evidence>
<gene>
    <name evidence="2" type="ORF">NDU88_002641</name>
</gene>
<evidence type="ECO:0000313" key="2">
    <source>
        <dbReference type="EMBL" id="KAJ1170769.1"/>
    </source>
</evidence>
<dbReference type="Pfam" id="PF11560">
    <property type="entry name" value="LAP2alpha"/>
    <property type="match status" value="1"/>
</dbReference>
<dbReference type="Gene3D" id="1.10.287.3160">
    <property type="match status" value="1"/>
</dbReference>
<dbReference type="EMBL" id="JANPWB010000007">
    <property type="protein sequence ID" value="KAJ1170769.1"/>
    <property type="molecule type" value="Genomic_DNA"/>
</dbReference>
<protein>
    <recommendedName>
        <fullName evidence="1">Lamina-associated polypeptide 2 alpha C-terminal domain-containing protein</fullName>
    </recommendedName>
</protein>
<dbReference type="InterPro" id="IPR021623">
    <property type="entry name" value="LAP2alpha_C"/>
</dbReference>
<organism evidence="2 3">
    <name type="scientific">Pleurodeles waltl</name>
    <name type="common">Iberian ribbed newt</name>
    <dbReference type="NCBI Taxonomy" id="8319"/>
    <lineage>
        <taxon>Eukaryota</taxon>
        <taxon>Metazoa</taxon>
        <taxon>Chordata</taxon>
        <taxon>Craniata</taxon>
        <taxon>Vertebrata</taxon>
        <taxon>Euteleostomi</taxon>
        <taxon>Amphibia</taxon>
        <taxon>Batrachia</taxon>
        <taxon>Caudata</taxon>
        <taxon>Salamandroidea</taxon>
        <taxon>Salamandridae</taxon>
        <taxon>Pleurodelinae</taxon>
        <taxon>Pleurodeles</taxon>
    </lineage>
</organism>
<keyword evidence="3" id="KW-1185">Reference proteome</keyword>
<evidence type="ECO:0000259" key="1">
    <source>
        <dbReference type="Pfam" id="PF11560"/>
    </source>
</evidence>
<name>A0AAV7T3X5_PLEWA</name>
<comment type="caution">
    <text evidence="2">The sequence shown here is derived from an EMBL/GenBank/DDBJ whole genome shotgun (WGS) entry which is preliminary data.</text>
</comment>